<dbReference type="EMBL" id="CP071060">
    <property type="protein sequence ID" value="QSI75047.1"/>
    <property type="molecule type" value="Genomic_DNA"/>
</dbReference>
<dbReference type="Gene3D" id="3.40.50.410">
    <property type="entry name" value="von Willebrand factor, type A domain"/>
    <property type="match status" value="1"/>
</dbReference>
<proteinExistence type="predicted"/>
<dbReference type="RefSeq" id="WP_206252253.1">
    <property type="nucleotide sequence ID" value="NZ_CP071060.1"/>
</dbReference>
<dbReference type="SUPFAM" id="SSF53300">
    <property type="entry name" value="vWA-like"/>
    <property type="match status" value="1"/>
</dbReference>
<protein>
    <submittedName>
        <fullName evidence="3">VWA domain-containing protein</fullName>
    </submittedName>
</protein>
<feature type="domain" description="VWFA" evidence="2">
    <location>
        <begin position="477"/>
        <end position="661"/>
    </location>
</feature>
<evidence type="ECO:0000313" key="3">
    <source>
        <dbReference type="EMBL" id="QSI75047.1"/>
    </source>
</evidence>
<evidence type="ECO:0000259" key="2">
    <source>
        <dbReference type="PROSITE" id="PS50234"/>
    </source>
</evidence>
<dbReference type="Pfam" id="PF13519">
    <property type="entry name" value="VWA_2"/>
    <property type="match status" value="1"/>
</dbReference>
<accession>A0ABX7M6K5</accession>
<dbReference type="SMART" id="SM00327">
    <property type="entry name" value="VWA"/>
    <property type="match status" value="1"/>
</dbReference>
<dbReference type="PANTHER" id="PTHR41248:SF1">
    <property type="entry name" value="NORD PROTEIN"/>
    <property type="match status" value="1"/>
</dbReference>
<name>A0ABX7M6K5_9RHOO</name>
<dbReference type="InterPro" id="IPR036465">
    <property type="entry name" value="vWFA_dom_sf"/>
</dbReference>
<evidence type="ECO:0000256" key="1">
    <source>
        <dbReference type="SAM" id="MobiDB-lite"/>
    </source>
</evidence>
<gene>
    <name evidence="3" type="ORF">JY500_10935</name>
</gene>
<keyword evidence="4" id="KW-1185">Reference proteome</keyword>
<feature type="region of interest" description="Disordered" evidence="1">
    <location>
        <begin position="246"/>
        <end position="336"/>
    </location>
</feature>
<dbReference type="InterPro" id="IPR051928">
    <property type="entry name" value="NorD/CobT"/>
</dbReference>
<evidence type="ECO:0000313" key="4">
    <source>
        <dbReference type="Proteomes" id="UP000663570"/>
    </source>
</evidence>
<dbReference type="PROSITE" id="PS50234">
    <property type="entry name" value="VWFA"/>
    <property type="match status" value="1"/>
</dbReference>
<reference evidence="3 4" key="1">
    <citation type="submission" date="2021-02" db="EMBL/GenBank/DDBJ databases">
        <title>Niveibacterium changnyeongensis HC41.</title>
        <authorList>
            <person name="Kang M."/>
        </authorList>
    </citation>
    <scope>NUCLEOTIDE SEQUENCE [LARGE SCALE GENOMIC DNA]</scope>
    <source>
        <strain evidence="3 4">HC41</strain>
    </source>
</reference>
<sequence>MAEAEDVIVDAARHATVYAQALLKRRRAAVTGTEHAATLLELAPRLDLLLSAVHGRAWPLRVARAPIPVSALKRLFSREKGPYQLDTVPSADAHAIWLPRTLAGVSSVDAPVLYRAMALQQAQRVLLRREWADGMPAGGLARDFALVLEAVLADAALITKLPGLQRALAQLRAEVLRRRPSLERFPTARASLERWLRDRLMAPLERPPAAVSVETLALAAGQLAAEWPEDDPAALLKDWWTGDWPLDEPGSSDVPGKAAPKEEEGCAPVRSARLARRPTVRAAQPDDEDSKTGAWMIQTSQPHEHAEDPMGLQRPGDRDTDSAAEGHAGSVSELEQARLVRSAQRSNEVLLSDDAPTPTAYAGPPQAFAAGGGIRYPEWDYRLQAYRDPGATVWESEAQAGSAEWVARCLKAQANLLAAVRQRFEMLRAARVVLRKQADGDEPDLDACIEAYADRRAGVGVAQAFYRTSRIAQRDCAVLVLVDVSGSTDSWVAGQRRIVDVEREALLVLSVALDGSGDPYAILAFSGHGPQQVTVRTVKRFDERHGDPVARRIAGLEPEHYTRAGAALRHASRLLAQQPARHQLLVLLSDGKPNDCDDYEGRYGVEDMRQAVQEIRRAGQSAFCLTVDRHAAAYLPHIFGPHQYALLQDADRLPNALLDWMRRLLVH</sequence>
<dbReference type="CDD" id="cd01454">
    <property type="entry name" value="vWA_norD_type"/>
    <property type="match status" value="1"/>
</dbReference>
<dbReference type="Proteomes" id="UP000663570">
    <property type="component" value="Chromosome"/>
</dbReference>
<dbReference type="PANTHER" id="PTHR41248">
    <property type="entry name" value="NORD PROTEIN"/>
    <property type="match status" value="1"/>
</dbReference>
<organism evidence="3 4">
    <name type="scientific">Niveibacterium microcysteis</name>
    <dbReference type="NCBI Taxonomy" id="2811415"/>
    <lineage>
        <taxon>Bacteria</taxon>
        <taxon>Pseudomonadati</taxon>
        <taxon>Pseudomonadota</taxon>
        <taxon>Betaproteobacteria</taxon>
        <taxon>Rhodocyclales</taxon>
        <taxon>Rhodocyclaceae</taxon>
        <taxon>Niveibacterium</taxon>
    </lineage>
</organism>
<dbReference type="InterPro" id="IPR002035">
    <property type="entry name" value="VWF_A"/>
</dbReference>